<dbReference type="Proteomes" id="UP001580430">
    <property type="component" value="Unassembled WGS sequence"/>
</dbReference>
<protein>
    <recommendedName>
        <fullName evidence="3">SMI1/KNR4 family protein</fullName>
    </recommendedName>
</protein>
<evidence type="ECO:0008006" key="3">
    <source>
        <dbReference type="Google" id="ProtNLM"/>
    </source>
</evidence>
<organism evidence="1 2">
    <name type="scientific">Paenibacillus medicaginis</name>
    <dbReference type="NCBI Taxonomy" id="1470560"/>
    <lineage>
        <taxon>Bacteria</taxon>
        <taxon>Bacillati</taxon>
        <taxon>Bacillota</taxon>
        <taxon>Bacilli</taxon>
        <taxon>Bacillales</taxon>
        <taxon>Paenibacillaceae</taxon>
        <taxon>Paenibacillus</taxon>
    </lineage>
</organism>
<comment type="caution">
    <text evidence="1">The sequence shown here is derived from an EMBL/GenBank/DDBJ whole genome shotgun (WGS) entry which is preliminary data.</text>
</comment>
<proteinExistence type="predicted"/>
<reference evidence="1 2" key="1">
    <citation type="submission" date="2024-09" db="EMBL/GenBank/DDBJ databases">
        <title>Paenibacillus zeirhizospherea sp. nov., isolated from surface of the maize (Zea mays) roots in a horticulture field, Hungary.</title>
        <authorList>
            <person name="Marton D."/>
            <person name="Farkas M."/>
            <person name="Bedics A."/>
            <person name="Toth E."/>
            <person name="Tancsics A."/>
            <person name="Boka K."/>
            <person name="Marati G."/>
            <person name="Kriszt B."/>
            <person name="Cserhati M."/>
        </authorList>
    </citation>
    <scope>NUCLEOTIDE SEQUENCE [LARGE SCALE GENOMIC DNA]</scope>
    <source>
        <strain evidence="1 2">JCM 18446</strain>
    </source>
</reference>
<keyword evidence="2" id="KW-1185">Reference proteome</keyword>
<dbReference type="EMBL" id="JBHIRY010000067">
    <property type="protein sequence ID" value="MFB5764123.1"/>
    <property type="molecule type" value="Genomic_DNA"/>
</dbReference>
<accession>A0ABV5C9C3</accession>
<evidence type="ECO:0000313" key="2">
    <source>
        <dbReference type="Proteomes" id="UP001580430"/>
    </source>
</evidence>
<dbReference type="RefSeq" id="WP_375523116.1">
    <property type="nucleotide sequence ID" value="NZ_JBHIRY010000067.1"/>
</dbReference>
<name>A0ABV5C9C3_9BACL</name>
<gene>
    <name evidence="1" type="ORF">ACE5LO_27595</name>
</gene>
<evidence type="ECO:0000313" key="1">
    <source>
        <dbReference type="EMBL" id="MFB5764123.1"/>
    </source>
</evidence>
<sequence length="174" mass="20336">MDIDIIKKILQAKNLLKASSSNLTFGIIEDGIAEDVLSLNRELFVNSDKRVGQYTDFVKEVSGFSLGSIVLFDFSRIREFQNLLEFLPEWETKWLCIGKIMSEPIGINKEDGNVYWFSEIPYNDEGMDLGSFNNFLKEYIFGYKYSEIVPWVDEDEWYQFMKKNKLIYEGDANE</sequence>